<proteinExistence type="predicted"/>
<evidence type="ECO:0000256" key="8">
    <source>
        <dbReference type="SAM" id="MobiDB-lite"/>
    </source>
</evidence>
<keyword evidence="12" id="KW-1185">Reference proteome</keyword>
<dbReference type="InterPro" id="IPR008271">
    <property type="entry name" value="Ser/Thr_kinase_AS"/>
</dbReference>
<keyword evidence="9" id="KW-0732">Signal</keyword>
<feature type="chain" id="PRO_5041900027" evidence="9">
    <location>
        <begin position="26"/>
        <end position="501"/>
    </location>
</feature>
<dbReference type="Proteomes" id="UP001201812">
    <property type="component" value="Unassembled WGS sequence"/>
</dbReference>
<evidence type="ECO:0000256" key="2">
    <source>
        <dbReference type="ARBA" id="ARBA00022553"/>
    </source>
</evidence>
<evidence type="ECO:0000313" key="12">
    <source>
        <dbReference type="Proteomes" id="UP001201812"/>
    </source>
</evidence>
<comment type="caution">
    <text evidence="11">The sequence shown here is derived from an EMBL/GenBank/DDBJ whole genome shotgun (WGS) entry which is preliminary data.</text>
</comment>
<evidence type="ECO:0000313" key="11">
    <source>
        <dbReference type="EMBL" id="KAI1703780.1"/>
    </source>
</evidence>
<evidence type="ECO:0000259" key="10">
    <source>
        <dbReference type="PROSITE" id="PS50011"/>
    </source>
</evidence>
<dbReference type="Gene3D" id="1.10.510.10">
    <property type="entry name" value="Transferase(Phosphotransferase) domain 1"/>
    <property type="match status" value="1"/>
</dbReference>
<keyword evidence="4 7" id="KW-0547">Nucleotide-binding</keyword>
<protein>
    <submittedName>
        <fullName evidence="11">Protein kinase domain-containing protein</fullName>
    </submittedName>
</protein>
<feature type="region of interest" description="Disordered" evidence="8">
    <location>
        <begin position="25"/>
        <end position="53"/>
    </location>
</feature>
<dbReference type="EMBL" id="JAKKPZ010000077">
    <property type="protein sequence ID" value="KAI1703780.1"/>
    <property type="molecule type" value="Genomic_DNA"/>
</dbReference>
<dbReference type="Pfam" id="PF00069">
    <property type="entry name" value="Pkinase"/>
    <property type="match status" value="1"/>
</dbReference>
<dbReference type="PROSITE" id="PS00107">
    <property type="entry name" value="PROTEIN_KINASE_ATP"/>
    <property type="match status" value="1"/>
</dbReference>
<dbReference type="AlphaFoldDB" id="A0AAD4MRG6"/>
<dbReference type="PROSITE" id="PS00108">
    <property type="entry name" value="PROTEIN_KINASE_ST"/>
    <property type="match status" value="1"/>
</dbReference>
<evidence type="ECO:0000256" key="9">
    <source>
        <dbReference type="SAM" id="SignalP"/>
    </source>
</evidence>
<feature type="compositionally biased region" description="Polar residues" evidence="8">
    <location>
        <begin position="43"/>
        <end position="53"/>
    </location>
</feature>
<feature type="binding site" evidence="7">
    <location>
        <position position="154"/>
    </location>
    <ligand>
        <name>ATP</name>
        <dbReference type="ChEBI" id="CHEBI:30616"/>
    </ligand>
</feature>
<sequence>MSPALPVNIIMLSITFISIINLSNGNDPRRLPRPGSPRPGTPHLSNSPSSQFVPKTYTLENDPVIKIDRPAKKVSPLRRAKKIHRLERTRPVGDLREAFANGANSNVACARHSSVDKFLNVVNKEGEEKVIGQGGFGEIVRVIHEDTKKFYVKKKMRSDKPQNQNEIAVVKRIENSPGICPFIVIFEAYEECAPPEKDGHSYIYLIMEEIRGGDMFDHLADYKRITSTLALLYTYQIVLALKYLHDNGIIYRDIKDENVMMLVSWDEETKMFRFNGRIKLIDFGLSLIGEESNVLAGTVRYLAPEVLQRKKYGKTIDFWSLGVLVYRMIYGDFPFREPSASSSESDEMNMKNISRFAQGNSNVVHYPSYIYNDPKCISFIKACLTVDPSKRVTSEGTGPRNVLNQRWISDNRNGFLSKVHDPKENLMQFTKNELMISYDKFDREEATFPEQRQSFAARMAQQNQHINTQPNVITVTRTPGDPQNNHPNGYKTVIMTPSKTD</sequence>
<dbReference type="PANTHER" id="PTHR24351">
    <property type="entry name" value="RIBOSOMAL PROTEIN S6 KINASE"/>
    <property type="match status" value="1"/>
</dbReference>
<name>A0AAD4MRG6_9BILA</name>
<dbReference type="InterPro" id="IPR000719">
    <property type="entry name" value="Prot_kinase_dom"/>
</dbReference>
<keyword evidence="2" id="KW-0597">Phosphoprotein</keyword>
<organism evidence="11 12">
    <name type="scientific">Ditylenchus destructor</name>
    <dbReference type="NCBI Taxonomy" id="166010"/>
    <lineage>
        <taxon>Eukaryota</taxon>
        <taxon>Metazoa</taxon>
        <taxon>Ecdysozoa</taxon>
        <taxon>Nematoda</taxon>
        <taxon>Chromadorea</taxon>
        <taxon>Rhabditida</taxon>
        <taxon>Tylenchina</taxon>
        <taxon>Tylenchomorpha</taxon>
        <taxon>Sphaerularioidea</taxon>
        <taxon>Anguinidae</taxon>
        <taxon>Anguininae</taxon>
        <taxon>Ditylenchus</taxon>
    </lineage>
</organism>
<gene>
    <name evidence="11" type="ORF">DdX_14719</name>
</gene>
<dbReference type="PROSITE" id="PS50011">
    <property type="entry name" value="PROTEIN_KINASE_DOM"/>
    <property type="match status" value="1"/>
</dbReference>
<accession>A0AAD4MRG6</accession>
<keyword evidence="1" id="KW-0723">Serine/threonine-protein kinase</keyword>
<reference evidence="11" key="1">
    <citation type="submission" date="2022-01" db="EMBL/GenBank/DDBJ databases">
        <title>Genome Sequence Resource for Two Populations of Ditylenchus destructor, the Migratory Endoparasitic Phytonematode.</title>
        <authorList>
            <person name="Zhang H."/>
            <person name="Lin R."/>
            <person name="Xie B."/>
        </authorList>
    </citation>
    <scope>NUCLEOTIDE SEQUENCE</scope>
    <source>
        <strain evidence="11">BazhouSP</strain>
    </source>
</reference>
<evidence type="ECO:0000256" key="6">
    <source>
        <dbReference type="ARBA" id="ARBA00022840"/>
    </source>
</evidence>
<evidence type="ECO:0000256" key="7">
    <source>
        <dbReference type="PROSITE-ProRule" id="PRU10141"/>
    </source>
</evidence>
<dbReference type="GO" id="GO:0004674">
    <property type="term" value="F:protein serine/threonine kinase activity"/>
    <property type="evidence" value="ECO:0007669"/>
    <property type="project" value="UniProtKB-KW"/>
</dbReference>
<keyword evidence="5 11" id="KW-0418">Kinase</keyword>
<evidence type="ECO:0000256" key="5">
    <source>
        <dbReference type="ARBA" id="ARBA00022777"/>
    </source>
</evidence>
<dbReference type="SUPFAM" id="SSF56112">
    <property type="entry name" value="Protein kinase-like (PK-like)"/>
    <property type="match status" value="1"/>
</dbReference>
<keyword evidence="3" id="KW-0808">Transferase</keyword>
<evidence type="ECO:0000256" key="4">
    <source>
        <dbReference type="ARBA" id="ARBA00022741"/>
    </source>
</evidence>
<feature type="domain" description="Protein kinase" evidence="10">
    <location>
        <begin position="125"/>
        <end position="408"/>
    </location>
</feature>
<evidence type="ECO:0000256" key="3">
    <source>
        <dbReference type="ARBA" id="ARBA00022679"/>
    </source>
</evidence>
<evidence type="ECO:0000256" key="1">
    <source>
        <dbReference type="ARBA" id="ARBA00022527"/>
    </source>
</evidence>
<dbReference type="GO" id="GO:0005524">
    <property type="term" value="F:ATP binding"/>
    <property type="evidence" value="ECO:0007669"/>
    <property type="project" value="UniProtKB-UniRule"/>
</dbReference>
<keyword evidence="6 7" id="KW-0067">ATP-binding</keyword>
<dbReference type="InterPro" id="IPR011009">
    <property type="entry name" value="Kinase-like_dom_sf"/>
</dbReference>
<dbReference type="InterPro" id="IPR017441">
    <property type="entry name" value="Protein_kinase_ATP_BS"/>
</dbReference>
<feature type="signal peptide" evidence="9">
    <location>
        <begin position="1"/>
        <end position="25"/>
    </location>
</feature>
<dbReference type="SMART" id="SM00220">
    <property type="entry name" value="S_TKc"/>
    <property type="match status" value="1"/>
</dbReference>